<keyword evidence="3" id="KW-1185">Reference proteome</keyword>
<evidence type="ECO:0000313" key="3">
    <source>
        <dbReference type="Proteomes" id="UP000503447"/>
    </source>
</evidence>
<feature type="compositionally biased region" description="Gly residues" evidence="1">
    <location>
        <begin position="43"/>
        <end position="52"/>
    </location>
</feature>
<protein>
    <submittedName>
        <fullName evidence="2">Uncharacterized protein</fullName>
    </submittedName>
</protein>
<gene>
    <name evidence="2" type="ORF">FTUN_6243</name>
</gene>
<dbReference type="KEGG" id="ftj:FTUN_6243"/>
<evidence type="ECO:0000313" key="2">
    <source>
        <dbReference type="EMBL" id="QJW98648.1"/>
    </source>
</evidence>
<dbReference type="Proteomes" id="UP000503447">
    <property type="component" value="Chromosome"/>
</dbReference>
<accession>A0A6M5YXM1</accession>
<organism evidence="2 3">
    <name type="scientific">Frigoriglobus tundricola</name>
    <dbReference type="NCBI Taxonomy" id="2774151"/>
    <lineage>
        <taxon>Bacteria</taxon>
        <taxon>Pseudomonadati</taxon>
        <taxon>Planctomycetota</taxon>
        <taxon>Planctomycetia</taxon>
        <taxon>Gemmatales</taxon>
        <taxon>Gemmataceae</taxon>
        <taxon>Frigoriglobus</taxon>
    </lineage>
</organism>
<name>A0A6M5YXM1_9BACT</name>
<dbReference type="EMBL" id="CP053452">
    <property type="protein sequence ID" value="QJW98648.1"/>
    <property type="molecule type" value="Genomic_DNA"/>
</dbReference>
<sequence length="75" mass="7799">MAPMPFEHRSRGRAARTRRGRRGIALEPSDPGHVDAVGDHGKLGGGRFDPGGGGFREVVTPGFQALPRAAPGPAT</sequence>
<feature type="compositionally biased region" description="Basic and acidic residues" evidence="1">
    <location>
        <begin position="30"/>
        <end position="42"/>
    </location>
</feature>
<dbReference type="AlphaFoldDB" id="A0A6M5YXM1"/>
<evidence type="ECO:0000256" key="1">
    <source>
        <dbReference type="SAM" id="MobiDB-lite"/>
    </source>
</evidence>
<feature type="region of interest" description="Disordered" evidence="1">
    <location>
        <begin position="1"/>
        <end position="52"/>
    </location>
</feature>
<feature type="compositionally biased region" description="Basic residues" evidence="1">
    <location>
        <begin position="10"/>
        <end position="22"/>
    </location>
</feature>
<proteinExistence type="predicted"/>
<reference evidence="3" key="1">
    <citation type="submission" date="2020-05" db="EMBL/GenBank/DDBJ databases">
        <title>Frigoriglobus tundricola gen. nov., sp. nov., a psychrotolerant cellulolytic planctomycete of the family Gemmataceae with two divergent copies of 16S rRNA gene.</title>
        <authorList>
            <person name="Kulichevskaya I.S."/>
            <person name="Ivanova A.A."/>
            <person name="Naumoff D.G."/>
            <person name="Beletsky A.V."/>
            <person name="Rijpstra W.I.C."/>
            <person name="Sinninghe Damste J.S."/>
            <person name="Mardanov A.V."/>
            <person name="Ravin N.V."/>
            <person name="Dedysh S.N."/>
        </authorList>
    </citation>
    <scope>NUCLEOTIDE SEQUENCE [LARGE SCALE GENOMIC DNA]</scope>
    <source>
        <strain evidence="3">PL17</strain>
    </source>
</reference>